<evidence type="ECO:0008006" key="11">
    <source>
        <dbReference type="Google" id="ProtNLM"/>
    </source>
</evidence>
<dbReference type="GO" id="GO:0003723">
    <property type="term" value="F:RNA binding"/>
    <property type="evidence" value="ECO:0007669"/>
    <property type="project" value="InterPro"/>
</dbReference>
<feature type="domain" description="Splicing factor SF3a60 /Prp9 subunit C-terminal" evidence="6">
    <location>
        <begin position="363"/>
        <end position="482"/>
    </location>
</feature>
<gene>
    <name evidence="9" type="ORF">MERR_LOCUS13927</name>
</gene>
<dbReference type="EMBL" id="CACVBM020001052">
    <property type="protein sequence ID" value="CAA7026692.1"/>
    <property type="molecule type" value="Genomic_DNA"/>
</dbReference>
<dbReference type="Pfam" id="PF13297">
    <property type="entry name" value="SDE2_2C"/>
    <property type="match status" value="1"/>
</dbReference>
<keyword evidence="2" id="KW-0507">mRNA processing</keyword>
<accession>A0A6D2IEI1</accession>
<dbReference type="GO" id="GO:0005681">
    <property type="term" value="C:spliceosomal complex"/>
    <property type="evidence" value="ECO:0007669"/>
    <property type="project" value="InterPro"/>
</dbReference>
<dbReference type="Pfam" id="PF16837">
    <property type="entry name" value="SF3A3"/>
    <property type="match status" value="1"/>
</dbReference>
<feature type="compositionally biased region" description="Acidic residues" evidence="5">
    <location>
        <begin position="345"/>
        <end position="356"/>
    </location>
</feature>
<dbReference type="Pfam" id="PF11931">
    <property type="entry name" value="SF3a60_Prp9_C"/>
    <property type="match status" value="1"/>
</dbReference>
<evidence type="ECO:0000259" key="7">
    <source>
        <dbReference type="Pfam" id="PF13297"/>
    </source>
</evidence>
<evidence type="ECO:0000256" key="5">
    <source>
        <dbReference type="SAM" id="MobiDB-lite"/>
    </source>
</evidence>
<sequence length="482" mass="56274">MSSTLIEQTRINHEEIERLERLIVKDLQTNPPSIKKTLAQGHRIRNMIESIILTTKKLNETYEDKDGSREDEISALGGSRTKVFEALEGRVKEIVEYHRNHPSGPHLVEDYEARLKEEPAIAFRGEEGSSGLYLDLHEMYNQYINSKFGEKVEYSAYLNVFSQLDKIQFNLKLSLQYKKYIEALLGYLINFFQRTEPLQDLERILCKVETDFEEQYAGGKGEIYALIDLDYYKTVEELIAVGPERLKEALGALGLKVGGTVRQRAERLFLTKHTSLEKLDKKHFTKQEPETAKEIALTEAKVKKLCVLLEETIERTKQYVVKKQSWTYEEMEEERRMDAESESLVNDEEEVEEEDGQINNPLKLPLGWDGKPIPFWLYNLHGLGHEFKCEICGDHVYKGRRAFEMHFKEGKHQSGMRSLGIPNTKHFNEITLIEEAKELWRKIQERQGENKWKPEVEEEFEDQEGNVYNKKTYSDLKRQGLI</sequence>
<keyword evidence="3" id="KW-0508">mRNA splicing</keyword>
<dbReference type="PANTHER" id="PTHR12786:SF2">
    <property type="entry name" value="SPLICING FACTOR 3A SUBUNIT 3"/>
    <property type="match status" value="1"/>
</dbReference>
<protein>
    <recommendedName>
        <fullName evidence="11">Matrin-type domain-containing protein</fullName>
    </recommendedName>
</protein>
<feature type="domain" description="SDE2/SF3A3 SAP" evidence="7">
    <location>
        <begin position="223"/>
        <end position="286"/>
    </location>
</feature>
<evidence type="ECO:0000256" key="1">
    <source>
        <dbReference type="ARBA" id="ARBA00004123"/>
    </source>
</evidence>
<dbReference type="AlphaFoldDB" id="A0A6D2IEI1"/>
<evidence type="ECO:0000313" key="10">
    <source>
        <dbReference type="Proteomes" id="UP000467841"/>
    </source>
</evidence>
<dbReference type="PANTHER" id="PTHR12786">
    <property type="entry name" value="SPLICING FACTOR SF3A-RELATED"/>
    <property type="match status" value="1"/>
</dbReference>
<name>A0A6D2IEI1_9BRAS</name>
<dbReference type="InterPro" id="IPR051421">
    <property type="entry name" value="RNA_Proc_DNA_Dmg_Regulator"/>
</dbReference>
<dbReference type="OrthoDB" id="2160351at2759"/>
<proteinExistence type="predicted"/>
<reference evidence="9" key="1">
    <citation type="submission" date="2020-01" db="EMBL/GenBank/DDBJ databases">
        <authorList>
            <person name="Mishra B."/>
        </authorList>
    </citation>
    <scope>NUCLEOTIDE SEQUENCE [LARGE SCALE GENOMIC DNA]</scope>
</reference>
<evidence type="ECO:0000259" key="8">
    <source>
        <dbReference type="Pfam" id="PF16837"/>
    </source>
</evidence>
<feature type="region of interest" description="Disordered" evidence="5">
    <location>
        <begin position="337"/>
        <end position="356"/>
    </location>
</feature>
<dbReference type="GO" id="GO:0000398">
    <property type="term" value="P:mRNA splicing, via spliceosome"/>
    <property type="evidence" value="ECO:0007669"/>
    <property type="project" value="InterPro"/>
</dbReference>
<comment type="subcellular location">
    <subcellularLocation>
        <location evidence="1">Nucleus</location>
    </subcellularLocation>
</comment>
<evidence type="ECO:0000313" key="9">
    <source>
        <dbReference type="EMBL" id="CAA7026692.1"/>
    </source>
</evidence>
<dbReference type="Proteomes" id="UP000467841">
    <property type="component" value="Unassembled WGS sequence"/>
</dbReference>
<dbReference type="InterPro" id="IPR025086">
    <property type="entry name" value="SDE2/SF3A3_SAP"/>
</dbReference>
<evidence type="ECO:0000256" key="2">
    <source>
        <dbReference type="ARBA" id="ARBA00022664"/>
    </source>
</evidence>
<evidence type="ECO:0000256" key="4">
    <source>
        <dbReference type="ARBA" id="ARBA00023242"/>
    </source>
</evidence>
<keyword evidence="4" id="KW-0539">Nucleus</keyword>
<evidence type="ECO:0000259" key="6">
    <source>
        <dbReference type="Pfam" id="PF11931"/>
    </source>
</evidence>
<organism evidence="9 10">
    <name type="scientific">Microthlaspi erraticum</name>
    <dbReference type="NCBI Taxonomy" id="1685480"/>
    <lineage>
        <taxon>Eukaryota</taxon>
        <taxon>Viridiplantae</taxon>
        <taxon>Streptophyta</taxon>
        <taxon>Embryophyta</taxon>
        <taxon>Tracheophyta</taxon>
        <taxon>Spermatophyta</taxon>
        <taxon>Magnoliopsida</taxon>
        <taxon>eudicotyledons</taxon>
        <taxon>Gunneridae</taxon>
        <taxon>Pentapetalae</taxon>
        <taxon>rosids</taxon>
        <taxon>malvids</taxon>
        <taxon>Brassicales</taxon>
        <taxon>Brassicaceae</taxon>
        <taxon>Coluteocarpeae</taxon>
        <taxon>Microthlaspi</taxon>
    </lineage>
</organism>
<dbReference type="InterPro" id="IPR031774">
    <property type="entry name" value="SF3A3_dom"/>
</dbReference>
<evidence type="ECO:0000256" key="3">
    <source>
        <dbReference type="ARBA" id="ARBA00023187"/>
    </source>
</evidence>
<comment type="caution">
    <text evidence="9">The sequence shown here is derived from an EMBL/GenBank/DDBJ whole genome shotgun (WGS) entry which is preliminary data.</text>
</comment>
<feature type="domain" description="SF3A3" evidence="8">
    <location>
        <begin position="123"/>
        <end position="168"/>
    </location>
</feature>
<keyword evidence="10" id="KW-1185">Reference proteome</keyword>
<dbReference type="InterPro" id="IPR024598">
    <property type="entry name" value="SF3a60/Prp9_C"/>
</dbReference>